<dbReference type="InterPro" id="IPR039564">
    <property type="entry name" value="Peptidase_C39-like"/>
</dbReference>
<evidence type="ECO:0000313" key="5">
    <source>
        <dbReference type="Proteomes" id="UP001321861"/>
    </source>
</evidence>
<sequence length="423" mass="47371">MFKKRTIYLITFILMAFALIGKTQQVHADSAVDDVFVGQINYQPNYGVRVYTIDGETVSPTEKFLPHDSLWQVFKSQNINGVKYNNVGGNQWVQAQYVINFIGQVFYVPGYGIRVYQINGNQVMPTEQTLHDGTQWKVFESRVVNDVYYYNLGANQWVEAQYLRAYVEPKWDQKSYLTVSYEANYGIGVFSEATHEAKLLQYLPNASTWKIVGQRQVAGKNWYEVGKNQWVDGDYVVVGQFAESRVLGASYISQEAAGAPMGCEAASSLEALHYQGHAADYNLKSFLATMPIAANGNPYEGFGGSPYQVMSGIYQSIFPSALTPWVRRFGRANNISGSGIDGIIGHLDGGAPVVAWVTLNYKPAVWSRYNWGMGVDNAHVVTIDGYNADSLHIVDPENGVYWVKKSTFLEAYNHMKFAVAFLK</sequence>
<dbReference type="Proteomes" id="UP001321861">
    <property type="component" value="Chromosome"/>
</dbReference>
<dbReference type="InterPro" id="IPR024968">
    <property type="entry name" value="SlpA_C_lactobacillus"/>
</dbReference>
<keyword evidence="5" id="KW-1185">Reference proteome</keyword>
<name>A0AAU9DS63_9LACO</name>
<feature type="domain" description="S-layer protein C-terminal" evidence="2">
    <location>
        <begin position="115"/>
        <end position="160"/>
    </location>
</feature>
<organism evidence="4 5">
    <name type="scientific">Xylocopilactobacillus apicola</name>
    <dbReference type="NCBI Taxonomy" id="2932184"/>
    <lineage>
        <taxon>Bacteria</taxon>
        <taxon>Bacillati</taxon>
        <taxon>Bacillota</taxon>
        <taxon>Bacilli</taxon>
        <taxon>Lactobacillales</taxon>
        <taxon>Lactobacillaceae</taxon>
        <taxon>Xylocopilactobacillus</taxon>
    </lineage>
</organism>
<evidence type="ECO:0000256" key="1">
    <source>
        <dbReference type="SAM" id="SignalP"/>
    </source>
</evidence>
<dbReference type="Pfam" id="PF03217">
    <property type="entry name" value="SlpA"/>
    <property type="match status" value="2"/>
</dbReference>
<dbReference type="Pfam" id="PF13529">
    <property type="entry name" value="Peptidase_C39_2"/>
    <property type="match status" value="1"/>
</dbReference>
<dbReference type="KEGG" id="xap:XA3_04990"/>
<gene>
    <name evidence="4" type="ORF">XA3_04990</name>
</gene>
<dbReference type="EMBL" id="AP026802">
    <property type="protein sequence ID" value="BDR58058.1"/>
    <property type="molecule type" value="Genomic_DNA"/>
</dbReference>
<evidence type="ECO:0000259" key="3">
    <source>
        <dbReference type="Pfam" id="PF13529"/>
    </source>
</evidence>
<evidence type="ECO:0000259" key="2">
    <source>
        <dbReference type="Pfam" id="PF03217"/>
    </source>
</evidence>
<feature type="signal peptide" evidence="1">
    <location>
        <begin position="1"/>
        <end position="28"/>
    </location>
</feature>
<dbReference type="PANTHER" id="PTHR37806:SF1">
    <property type="entry name" value="PEPTIDASE C39-LIKE DOMAIN-CONTAINING PROTEIN"/>
    <property type="match status" value="1"/>
</dbReference>
<accession>A0AAU9DS63</accession>
<dbReference type="Gene3D" id="3.90.70.10">
    <property type="entry name" value="Cysteine proteinases"/>
    <property type="match status" value="1"/>
</dbReference>
<feature type="domain" description="S-layer protein C-terminal" evidence="2">
    <location>
        <begin position="50"/>
        <end position="95"/>
    </location>
</feature>
<protein>
    <recommendedName>
        <fullName evidence="6">Peptidase C39-like domain-containing protein</fullName>
    </recommendedName>
</protein>
<reference evidence="4 5" key="1">
    <citation type="journal article" date="2023" name="Microbiol. Spectr.">
        <title>Symbiosis of Carpenter Bees with Uncharacterized Lactic Acid Bacteria Showing NAD Auxotrophy.</title>
        <authorList>
            <person name="Kawasaki S."/>
            <person name="Ozawa K."/>
            <person name="Mori T."/>
            <person name="Yamamoto A."/>
            <person name="Ito M."/>
            <person name="Ohkuma M."/>
            <person name="Sakamoto M."/>
            <person name="Matsutani M."/>
        </authorList>
    </citation>
    <scope>NUCLEOTIDE SEQUENCE [LARGE SCALE GENOMIC DNA]</scope>
    <source>
        <strain evidence="4 5">XA3</strain>
    </source>
</reference>
<feature type="domain" description="Peptidase C39-like" evidence="3">
    <location>
        <begin position="249"/>
        <end position="396"/>
    </location>
</feature>
<proteinExistence type="predicted"/>
<keyword evidence="1" id="KW-0732">Signal</keyword>
<dbReference type="AlphaFoldDB" id="A0AAU9DS63"/>
<evidence type="ECO:0000313" key="4">
    <source>
        <dbReference type="EMBL" id="BDR58058.1"/>
    </source>
</evidence>
<evidence type="ECO:0008006" key="6">
    <source>
        <dbReference type="Google" id="ProtNLM"/>
    </source>
</evidence>
<feature type="chain" id="PRO_5043336425" description="Peptidase C39-like domain-containing protein" evidence="1">
    <location>
        <begin position="29"/>
        <end position="423"/>
    </location>
</feature>
<dbReference type="RefSeq" id="WP_317635979.1">
    <property type="nucleotide sequence ID" value="NZ_AP026802.1"/>
</dbReference>
<dbReference type="PANTHER" id="PTHR37806">
    <property type="entry name" value="LMO0724 PROTEIN"/>
    <property type="match status" value="1"/>
</dbReference>